<keyword evidence="5" id="KW-0677">Repeat</keyword>
<reference evidence="11 12" key="1">
    <citation type="journal article" date="2012" name="Eukaryot. Cell">
        <title>Genome sequence of the Trichosporon asahii environmental strain CBS 8904.</title>
        <authorList>
            <person name="Yang R.Y."/>
            <person name="Li H.T."/>
            <person name="Zhu H."/>
            <person name="Zhou G.P."/>
            <person name="Wang M."/>
            <person name="Wang L."/>
        </authorList>
    </citation>
    <scope>NUCLEOTIDE SEQUENCE [LARGE SCALE GENOMIC DNA]</scope>
    <source>
        <strain evidence="11 12">CBS 8904</strain>
    </source>
</reference>
<evidence type="ECO:0000256" key="1">
    <source>
        <dbReference type="ARBA" id="ARBA00004141"/>
    </source>
</evidence>
<dbReference type="PROSITE" id="PS50920">
    <property type="entry name" value="SOLCAR"/>
    <property type="match status" value="1"/>
</dbReference>
<dbReference type="eggNOG" id="KOG0759">
    <property type="taxonomic scope" value="Eukaryota"/>
</dbReference>
<sequence>MAPAQSKQPYPFCFLASSRLNVLNYVLVPMPMSPVIRNPGVAASSESPTDGSADRSGRVLHAPARRDESTAQHKQTLANAVKDVVSHKGTRKLNMLELTGIAASSGALGGLAGNPADIVLVRMVSDPTKAPEKQVHYRNALHGVYKMVQVEGFGSLFRGLMPNTLTPGPWRAHELGPARVLRHVQVDAVGLRHVGRSATARPRLLPQWHDCDDNLLAGGRDQVARHALDRPARTDARPDRVDAEGGSRIPVQGLDAELDPPHAQHDLHLRLPRAA</sequence>
<evidence type="ECO:0000256" key="4">
    <source>
        <dbReference type="ARBA" id="ARBA00022692"/>
    </source>
</evidence>
<evidence type="ECO:0000256" key="8">
    <source>
        <dbReference type="PROSITE-ProRule" id="PRU00282"/>
    </source>
</evidence>
<evidence type="ECO:0000256" key="9">
    <source>
        <dbReference type="RuleBase" id="RU000488"/>
    </source>
</evidence>
<accession>K1VVV7</accession>
<dbReference type="AlphaFoldDB" id="K1VVV7"/>
<evidence type="ECO:0000256" key="5">
    <source>
        <dbReference type="ARBA" id="ARBA00022737"/>
    </source>
</evidence>
<keyword evidence="6" id="KW-1133">Transmembrane helix</keyword>
<dbReference type="HOGENOM" id="CLU_1012613_0_0_1"/>
<evidence type="ECO:0000256" key="6">
    <source>
        <dbReference type="ARBA" id="ARBA00022989"/>
    </source>
</evidence>
<proteinExistence type="inferred from homology"/>
<evidence type="ECO:0000256" key="7">
    <source>
        <dbReference type="ARBA" id="ARBA00023136"/>
    </source>
</evidence>
<comment type="subcellular location">
    <subcellularLocation>
        <location evidence="1">Membrane</location>
        <topology evidence="1">Multi-pass membrane protein</topology>
    </subcellularLocation>
</comment>
<dbReference type="Pfam" id="PF00153">
    <property type="entry name" value="Mito_carr"/>
    <property type="match status" value="1"/>
</dbReference>
<keyword evidence="7 8" id="KW-0472">Membrane</keyword>
<keyword evidence="12" id="KW-1185">Reference proteome</keyword>
<dbReference type="InterPro" id="IPR023395">
    <property type="entry name" value="MCP_dom_sf"/>
</dbReference>
<keyword evidence="3 9" id="KW-0813">Transport</keyword>
<name>K1VVV7_TRIAC</name>
<evidence type="ECO:0000313" key="12">
    <source>
        <dbReference type="Proteomes" id="UP000006757"/>
    </source>
</evidence>
<dbReference type="PANTHER" id="PTHR45618">
    <property type="entry name" value="MITOCHONDRIAL DICARBOXYLATE CARRIER-RELATED"/>
    <property type="match status" value="1"/>
</dbReference>
<dbReference type="Proteomes" id="UP000006757">
    <property type="component" value="Unassembled WGS sequence"/>
</dbReference>
<feature type="compositionally biased region" description="Basic and acidic residues" evidence="10">
    <location>
        <begin position="231"/>
        <end position="245"/>
    </location>
</feature>
<evidence type="ECO:0000256" key="10">
    <source>
        <dbReference type="SAM" id="MobiDB-lite"/>
    </source>
</evidence>
<dbReference type="EMBL" id="AMBO01000192">
    <property type="protein sequence ID" value="EKD04686.1"/>
    <property type="molecule type" value="Genomic_DNA"/>
</dbReference>
<feature type="repeat" description="Solcar" evidence="8">
    <location>
        <begin position="93"/>
        <end position="184"/>
    </location>
</feature>
<evidence type="ECO:0000256" key="2">
    <source>
        <dbReference type="ARBA" id="ARBA00006375"/>
    </source>
</evidence>
<gene>
    <name evidence="11" type="ORF">A1Q2_01024</name>
</gene>
<protein>
    <submittedName>
        <fullName evidence="11">Dicarboxylic acid transporter</fullName>
    </submittedName>
</protein>
<dbReference type="InParanoid" id="K1VVV7"/>
<dbReference type="STRING" id="1220162.K1VVV7"/>
<comment type="caution">
    <text evidence="11">The sequence shown here is derived from an EMBL/GenBank/DDBJ whole genome shotgun (WGS) entry which is preliminary data.</text>
</comment>
<feature type="region of interest" description="Disordered" evidence="10">
    <location>
        <begin position="231"/>
        <end position="264"/>
    </location>
</feature>
<comment type="similarity">
    <text evidence="2 9">Belongs to the mitochondrial carrier (TC 2.A.29) family.</text>
</comment>
<evidence type="ECO:0000313" key="11">
    <source>
        <dbReference type="EMBL" id="EKD04686.1"/>
    </source>
</evidence>
<dbReference type="InterPro" id="IPR050391">
    <property type="entry name" value="Mito_Metabolite_Transporter"/>
</dbReference>
<dbReference type="InterPro" id="IPR018108">
    <property type="entry name" value="MCP_transmembrane"/>
</dbReference>
<organism evidence="11 12">
    <name type="scientific">Trichosporon asahii var. asahii (strain CBS 8904)</name>
    <name type="common">Yeast</name>
    <dbReference type="NCBI Taxonomy" id="1220162"/>
    <lineage>
        <taxon>Eukaryota</taxon>
        <taxon>Fungi</taxon>
        <taxon>Dikarya</taxon>
        <taxon>Basidiomycota</taxon>
        <taxon>Agaricomycotina</taxon>
        <taxon>Tremellomycetes</taxon>
        <taxon>Trichosporonales</taxon>
        <taxon>Trichosporonaceae</taxon>
        <taxon>Trichosporon</taxon>
    </lineage>
</organism>
<dbReference type="SUPFAM" id="SSF103506">
    <property type="entry name" value="Mitochondrial carrier"/>
    <property type="match status" value="1"/>
</dbReference>
<keyword evidence="4 8" id="KW-0812">Transmembrane</keyword>
<dbReference type="Gene3D" id="1.50.40.10">
    <property type="entry name" value="Mitochondrial carrier domain"/>
    <property type="match status" value="1"/>
</dbReference>
<evidence type="ECO:0000256" key="3">
    <source>
        <dbReference type="ARBA" id="ARBA00022448"/>
    </source>
</evidence>
<dbReference type="GO" id="GO:0016020">
    <property type="term" value="C:membrane"/>
    <property type="evidence" value="ECO:0007669"/>
    <property type="project" value="UniProtKB-SubCell"/>
</dbReference>